<keyword evidence="3" id="KW-1185">Reference proteome</keyword>
<feature type="domain" description="IrrE N-terminal-like" evidence="1">
    <location>
        <begin position="58"/>
        <end position="164"/>
    </location>
</feature>
<dbReference type="Gene3D" id="1.10.10.2910">
    <property type="match status" value="1"/>
</dbReference>
<dbReference type="RefSeq" id="WP_237345667.1">
    <property type="nucleotide sequence ID" value="NZ_JABWGX010000012.1"/>
</dbReference>
<evidence type="ECO:0000313" key="2">
    <source>
        <dbReference type="EMBL" id="MDQ0506241.1"/>
    </source>
</evidence>
<dbReference type="EMBL" id="JAUSVY010000007">
    <property type="protein sequence ID" value="MDQ0506241.1"/>
    <property type="molecule type" value="Genomic_DNA"/>
</dbReference>
<dbReference type="Pfam" id="PF06114">
    <property type="entry name" value="Peptidase_M78"/>
    <property type="match status" value="1"/>
</dbReference>
<reference evidence="2 3" key="1">
    <citation type="submission" date="2023-07" db="EMBL/GenBank/DDBJ databases">
        <title>Genomic Encyclopedia of Type Strains, Phase IV (KMG-IV): sequencing the most valuable type-strain genomes for metagenomic binning, comparative biology and taxonomic classification.</title>
        <authorList>
            <person name="Goeker M."/>
        </authorList>
    </citation>
    <scope>NUCLEOTIDE SEQUENCE [LARGE SCALE GENOMIC DNA]</scope>
    <source>
        <strain evidence="2 3">DSM 3770</strain>
    </source>
</reference>
<proteinExistence type="predicted"/>
<gene>
    <name evidence="2" type="ORF">QOZ94_003050</name>
</gene>
<accession>A0ABU0LGH1</accession>
<dbReference type="InterPro" id="IPR010359">
    <property type="entry name" value="IrrE_HExxH"/>
</dbReference>
<protein>
    <submittedName>
        <fullName evidence="2">Zn-dependent peptidase ImmA (M78 family)</fullName>
    </submittedName>
</protein>
<evidence type="ECO:0000259" key="1">
    <source>
        <dbReference type="Pfam" id="PF06114"/>
    </source>
</evidence>
<sequence>MAFLSDDEIDKRALGLRKALGIETQENPDLITCIFKAKRQCLIKGYLRVPDLEEEASFDPETGILAVREVVFRSANLGVPRSRFTVAHELGHAALGHSRKRLRGPLAHRKDEMVSNVRVDEFQADKFAGAFLMPYALANMSTDTTSIELAERFNVSVGAAQARLDQLLRTYRIRNGIKRPLPEAVVQFLNSTKPLR</sequence>
<organism evidence="2 3">
    <name type="scientific">Xanthobacter agilis</name>
    <dbReference type="NCBI Taxonomy" id="47492"/>
    <lineage>
        <taxon>Bacteria</taxon>
        <taxon>Pseudomonadati</taxon>
        <taxon>Pseudomonadota</taxon>
        <taxon>Alphaproteobacteria</taxon>
        <taxon>Hyphomicrobiales</taxon>
        <taxon>Xanthobacteraceae</taxon>
        <taxon>Xanthobacter</taxon>
    </lineage>
</organism>
<comment type="caution">
    <text evidence="2">The sequence shown here is derived from an EMBL/GenBank/DDBJ whole genome shotgun (WGS) entry which is preliminary data.</text>
</comment>
<name>A0ABU0LGH1_XANAG</name>
<dbReference type="Proteomes" id="UP001241747">
    <property type="component" value="Unassembled WGS sequence"/>
</dbReference>
<evidence type="ECO:0000313" key="3">
    <source>
        <dbReference type="Proteomes" id="UP001241747"/>
    </source>
</evidence>